<reference evidence="2 3" key="1">
    <citation type="journal article" date="2019" name="Sci. Data">
        <title>Hybrid genome assembly and annotation of Danionella translucida.</title>
        <authorList>
            <person name="Kadobianskyi M."/>
            <person name="Schulze L."/>
            <person name="Schuelke M."/>
            <person name="Judkewitz B."/>
        </authorList>
    </citation>
    <scope>NUCLEOTIDE SEQUENCE [LARGE SCALE GENOMIC DNA]</scope>
    <source>
        <strain evidence="2 3">Bolton</strain>
    </source>
</reference>
<organism evidence="2 3">
    <name type="scientific">Danionella cerebrum</name>
    <dbReference type="NCBI Taxonomy" id="2873325"/>
    <lineage>
        <taxon>Eukaryota</taxon>
        <taxon>Metazoa</taxon>
        <taxon>Chordata</taxon>
        <taxon>Craniata</taxon>
        <taxon>Vertebrata</taxon>
        <taxon>Euteleostomi</taxon>
        <taxon>Actinopterygii</taxon>
        <taxon>Neopterygii</taxon>
        <taxon>Teleostei</taxon>
        <taxon>Ostariophysi</taxon>
        <taxon>Cypriniformes</taxon>
        <taxon>Danionidae</taxon>
        <taxon>Danioninae</taxon>
        <taxon>Danionella</taxon>
    </lineage>
</organism>
<feature type="region of interest" description="Disordered" evidence="1">
    <location>
        <begin position="172"/>
        <end position="214"/>
    </location>
</feature>
<sequence length="214" mass="24163">MFWHDWHPMRTFGPGHTPPSLVPFPQGGPPMAPPVCMPHPSFFYPPPYYPSYFPNPLPPPVFVNPIYPPFAPLVTPASLMPHQNLNFPPACMPEEGPPVFVGFANLPVAVETSRRRGSKKRVGSRHSRTKMWLDNILDDVFKNVDFTAADGEIVDMLDSYLHKFEGKTEISEILSQPDLPPPATNPSRKRNRPSHNNTSESFDVPQKRSRPQLF</sequence>
<protein>
    <submittedName>
        <fullName evidence="2">Uncharacterized protein</fullName>
    </submittedName>
</protein>
<dbReference type="AlphaFoldDB" id="A0A553NAJ1"/>
<keyword evidence="3" id="KW-1185">Reference proteome</keyword>
<evidence type="ECO:0000313" key="3">
    <source>
        <dbReference type="Proteomes" id="UP000316079"/>
    </source>
</evidence>
<name>A0A553NAJ1_9TELE</name>
<dbReference type="Proteomes" id="UP000316079">
    <property type="component" value="Unassembled WGS sequence"/>
</dbReference>
<accession>A0A553NAJ1</accession>
<comment type="caution">
    <text evidence="2">The sequence shown here is derived from an EMBL/GenBank/DDBJ whole genome shotgun (WGS) entry which is preliminary data.</text>
</comment>
<proteinExistence type="predicted"/>
<dbReference type="EMBL" id="SRMA01027000">
    <property type="protein sequence ID" value="TRY62456.1"/>
    <property type="molecule type" value="Genomic_DNA"/>
</dbReference>
<dbReference type="STRING" id="623744.A0A553NAJ1"/>
<evidence type="ECO:0000256" key="1">
    <source>
        <dbReference type="SAM" id="MobiDB-lite"/>
    </source>
</evidence>
<gene>
    <name evidence="2" type="ORF">DNTS_027238</name>
</gene>
<evidence type="ECO:0000313" key="2">
    <source>
        <dbReference type="EMBL" id="TRY62456.1"/>
    </source>
</evidence>